<keyword evidence="3" id="KW-1185">Reference proteome</keyword>
<feature type="compositionally biased region" description="Basic and acidic residues" evidence="1">
    <location>
        <begin position="51"/>
        <end position="65"/>
    </location>
</feature>
<dbReference type="EMBL" id="JAINUF010000017">
    <property type="protein sequence ID" value="KAJ8338913.1"/>
    <property type="molecule type" value="Genomic_DNA"/>
</dbReference>
<evidence type="ECO:0000313" key="3">
    <source>
        <dbReference type="Proteomes" id="UP001152622"/>
    </source>
</evidence>
<feature type="region of interest" description="Disordered" evidence="1">
    <location>
        <begin position="33"/>
        <end position="78"/>
    </location>
</feature>
<feature type="compositionally biased region" description="Low complexity" evidence="1">
    <location>
        <begin position="34"/>
        <end position="46"/>
    </location>
</feature>
<accession>A0A9Q1EHJ2</accession>
<evidence type="ECO:0000256" key="1">
    <source>
        <dbReference type="SAM" id="MobiDB-lite"/>
    </source>
</evidence>
<protein>
    <submittedName>
        <fullName evidence="2">Uncharacterized protein</fullName>
    </submittedName>
</protein>
<feature type="region of interest" description="Disordered" evidence="1">
    <location>
        <begin position="125"/>
        <end position="151"/>
    </location>
</feature>
<comment type="caution">
    <text evidence="2">The sequence shown here is derived from an EMBL/GenBank/DDBJ whole genome shotgun (WGS) entry which is preliminary data.</text>
</comment>
<dbReference type="AlphaFoldDB" id="A0A9Q1EHJ2"/>
<organism evidence="2 3">
    <name type="scientific">Synaphobranchus kaupii</name>
    <name type="common">Kaup's arrowtooth eel</name>
    <dbReference type="NCBI Taxonomy" id="118154"/>
    <lineage>
        <taxon>Eukaryota</taxon>
        <taxon>Metazoa</taxon>
        <taxon>Chordata</taxon>
        <taxon>Craniata</taxon>
        <taxon>Vertebrata</taxon>
        <taxon>Euteleostomi</taxon>
        <taxon>Actinopterygii</taxon>
        <taxon>Neopterygii</taxon>
        <taxon>Teleostei</taxon>
        <taxon>Anguilliformes</taxon>
        <taxon>Synaphobranchidae</taxon>
        <taxon>Synaphobranchus</taxon>
    </lineage>
</organism>
<sequence>MTTALPTAEVPVLMSFGGQLDGEVCRVTQRLSCPPGMSHSSHPPSGLALTRESEAADPASEREAIEEGMSSSSSMSHFRRVSSASKCDGVYSLSGHFYMAGNLTMQQLKRLGEWAWSSAGRRALTRERGLTGRSLGGPSASNELRTERGQR</sequence>
<gene>
    <name evidence="2" type="ORF">SKAU_G00356990</name>
</gene>
<dbReference type="Proteomes" id="UP001152622">
    <property type="component" value="Chromosome 17"/>
</dbReference>
<reference evidence="2" key="1">
    <citation type="journal article" date="2023" name="Science">
        <title>Genome structures resolve the early diversification of teleost fishes.</title>
        <authorList>
            <person name="Parey E."/>
            <person name="Louis A."/>
            <person name="Montfort J."/>
            <person name="Bouchez O."/>
            <person name="Roques C."/>
            <person name="Iampietro C."/>
            <person name="Lluch J."/>
            <person name="Castinel A."/>
            <person name="Donnadieu C."/>
            <person name="Desvignes T."/>
            <person name="Floi Bucao C."/>
            <person name="Jouanno E."/>
            <person name="Wen M."/>
            <person name="Mejri S."/>
            <person name="Dirks R."/>
            <person name="Jansen H."/>
            <person name="Henkel C."/>
            <person name="Chen W.J."/>
            <person name="Zahm M."/>
            <person name="Cabau C."/>
            <person name="Klopp C."/>
            <person name="Thompson A.W."/>
            <person name="Robinson-Rechavi M."/>
            <person name="Braasch I."/>
            <person name="Lecointre G."/>
            <person name="Bobe J."/>
            <person name="Postlethwait J.H."/>
            <person name="Berthelot C."/>
            <person name="Roest Crollius H."/>
            <person name="Guiguen Y."/>
        </authorList>
    </citation>
    <scope>NUCLEOTIDE SEQUENCE</scope>
    <source>
        <strain evidence="2">WJC10195</strain>
    </source>
</reference>
<proteinExistence type="predicted"/>
<evidence type="ECO:0000313" key="2">
    <source>
        <dbReference type="EMBL" id="KAJ8338913.1"/>
    </source>
</evidence>
<name>A0A9Q1EHJ2_SYNKA</name>